<dbReference type="SUPFAM" id="SSF54593">
    <property type="entry name" value="Glyoxalase/Bleomycin resistance protein/Dihydroxybiphenyl dioxygenase"/>
    <property type="match status" value="2"/>
</dbReference>
<keyword evidence="1" id="KW-0479">Metal-binding</keyword>
<dbReference type="EMBL" id="FOEE01000002">
    <property type="protein sequence ID" value="SEO60380.1"/>
    <property type="molecule type" value="Genomic_DNA"/>
</dbReference>
<dbReference type="STRING" id="673521.SAMN05660991_00946"/>
<dbReference type="AlphaFoldDB" id="A0A1H8R1P3"/>
<dbReference type="Pfam" id="PF13669">
    <property type="entry name" value="Glyoxalase_4"/>
    <property type="match status" value="2"/>
</dbReference>
<dbReference type="GO" id="GO:0051213">
    <property type="term" value="F:dioxygenase activity"/>
    <property type="evidence" value="ECO:0007669"/>
    <property type="project" value="UniProtKB-KW"/>
</dbReference>
<evidence type="ECO:0000313" key="4">
    <source>
        <dbReference type="Proteomes" id="UP000198960"/>
    </source>
</evidence>
<evidence type="ECO:0000313" key="3">
    <source>
        <dbReference type="EMBL" id="SEO60380.1"/>
    </source>
</evidence>
<dbReference type="InterPro" id="IPR037523">
    <property type="entry name" value="VOC_core"/>
</dbReference>
<dbReference type="InterPro" id="IPR029068">
    <property type="entry name" value="Glyas_Bleomycin-R_OHBP_Dase"/>
</dbReference>
<protein>
    <submittedName>
        <fullName evidence="3">Glyoxalase/Bleomycin resistance protein/Dioxygenase superfamily protein</fullName>
    </submittedName>
</protein>
<dbReference type="InterPro" id="IPR051785">
    <property type="entry name" value="MMCE/EMCE_epimerase"/>
</dbReference>
<dbReference type="GO" id="GO:0046872">
    <property type="term" value="F:metal ion binding"/>
    <property type="evidence" value="ECO:0007669"/>
    <property type="project" value="UniProtKB-KW"/>
</dbReference>
<keyword evidence="3" id="KW-0223">Dioxygenase</keyword>
<organism evidence="3 4">
    <name type="scientific">Trujillonella endophytica</name>
    <dbReference type="NCBI Taxonomy" id="673521"/>
    <lineage>
        <taxon>Bacteria</taxon>
        <taxon>Bacillati</taxon>
        <taxon>Actinomycetota</taxon>
        <taxon>Actinomycetes</taxon>
        <taxon>Geodermatophilales</taxon>
        <taxon>Geodermatophilaceae</taxon>
        <taxon>Trujillonella</taxon>
    </lineage>
</organism>
<name>A0A1H8R1P3_9ACTN</name>
<sequence length="289" mass="32180">MTAPAQAPARVKRVVHTIHAVRDIDACRMRYQDLLGGLVFAEGYFEPEDRDMALLYVADHMVEPMAPRNPEDLSKPYSRYLARYGEGWHSFELRIADCPQVAARLDADGYTLASNYGMFFYVRPESTGGILLEACDVSIPNDPYERRNWRPDWAEGMASTLLRLDHIACVVHDLDAARHLFTTYVDGEVLDDGRIETPQPARRVLLRLGDADVALIQPDDLTGGVLGEFTRPPTSGVYALVWAVEDLDRAEAHFAERGVRVTREGCVSGGFAVDPADFAGARHEFVAAR</sequence>
<dbReference type="RefSeq" id="WP_211435493.1">
    <property type="nucleotide sequence ID" value="NZ_FOEE01000002.1"/>
</dbReference>
<dbReference type="Proteomes" id="UP000198960">
    <property type="component" value="Unassembled WGS sequence"/>
</dbReference>
<keyword evidence="3" id="KW-0560">Oxidoreductase</keyword>
<dbReference type="GO" id="GO:0046491">
    <property type="term" value="P:L-methylmalonyl-CoA metabolic process"/>
    <property type="evidence" value="ECO:0007669"/>
    <property type="project" value="TreeGrafter"/>
</dbReference>
<accession>A0A1H8R1P3</accession>
<dbReference type="GO" id="GO:0004493">
    <property type="term" value="F:methylmalonyl-CoA epimerase activity"/>
    <property type="evidence" value="ECO:0007669"/>
    <property type="project" value="TreeGrafter"/>
</dbReference>
<evidence type="ECO:0000259" key="2">
    <source>
        <dbReference type="PROSITE" id="PS51819"/>
    </source>
</evidence>
<dbReference type="PANTHER" id="PTHR43048:SF3">
    <property type="entry name" value="METHYLMALONYL-COA EPIMERASE, MITOCHONDRIAL"/>
    <property type="match status" value="1"/>
</dbReference>
<dbReference type="Gene3D" id="3.10.180.10">
    <property type="entry name" value="2,3-Dihydroxybiphenyl 1,2-Dioxygenase, domain 1"/>
    <property type="match status" value="2"/>
</dbReference>
<dbReference type="PROSITE" id="PS51819">
    <property type="entry name" value="VOC"/>
    <property type="match status" value="1"/>
</dbReference>
<feature type="domain" description="VOC" evidence="2">
    <location>
        <begin position="163"/>
        <end position="288"/>
    </location>
</feature>
<keyword evidence="4" id="KW-1185">Reference proteome</keyword>
<gene>
    <name evidence="3" type="ORF">SAMN05660991_00946</name>
</gene>
<evidence type="ECO:0000256" key="1">
    <source>
        <dbReference type="ARBA" id="ARBA00022723"/>
    </source>
</evidence>
<reference evidence="4" key="1">
    <citation type="submission" date="2016-10" db="EMBL/GenBank/DDBJ databases">
        <authorList>
            <person name="Varghese N."/>
            <person name="Submissions S."/>
        </authorList>
    </citation>
    <scope>NUCLEOTIDE SEQUENCE [LARGE SCALE GENOMIC DNA]</scope>
    <source>
        <strain evidence="4">DSM 45413</strain>
    </source>
</reference>
<proteinExistence type="predicted"/>
<dbReference type="PANTHER" id="PTHR43048">
    <property type="entry name" value="METHYLMALONYL-COA EPIMERASE"/>
    <property type="match status" value="1"/>
</dbReference>